<organism evidence="1 2">
    <name type="scientific">Portunus trituberculatus</name>
    <name type="common">Swimming crab</name>
    <name type="synonym">Neptunus trituberculatus</name>
    <dbReference type="NCBI Taxonomy" id="210409"/>
    <lineage>
        <taxon>Eukaryota</taxon>
        <taxon>Metazoa</taxon>
        <taxon>Ecdysozoa</taxon>
        <taxon>Arthropoda</taxon>
        <taxon>Crustacea</taxon>
        <taxon>Multicrustacea</taxon>
        <taxon>Malacostraca</taxon>
        <taxon>Eumalacostraca</taxon>
        <taxon>Eucarida</taxon>
        <taxon>Decapoda</taxon>
        <taxon>Pleocyemata</taxon>
        <taxon>Brachyura</taxon>
        <taxon>Eubrachyura</taxon>
        <taxon>Portunoidea</taxon>
        <taxon>Portunidae</taxon>
        <taxon>Portuninae</taxon>
        <taxon>Portunus</taxon>
    </lineage>
</organism>
<evidence type="ECO:0000313" key="2">
    <source>
        <dbReference type="Proteomes" id="UP000324222"/>
    </source>
</evidence>
<dbReference type="Proteomes" id="UP000324222">
    <property type="component" value="Unassembled WGS sequence"/>
</dbReference>
<protein>
    <submittedName>
        <fullName evidence="1">Uncharacterized protein</fullName>
    </submittedName>
</protein>
<gene>
    <name evidence="1" type="ORF">E2C01_080239</name>
</gene>
<dbReference type="AlphaFoldDB" id="A0A5B7IJ32"/>
<proteinExistence type="predicted"/>
<dbReference type="EMBL" id="VSRR010068535">
    <property type="protein sequence ID" value="MPC85461.1"/>
    <property type="molecule type" value="Genomic_DNA"/>
</dbReference>
<accession>A0A5B7IJ32</accession>
<sequence>MSRDSVEWPKLLRQSVFPTAFDRSICTVRLWHPKLAQDLLPPFTLDRLLQTPSLHNRLSLHKASHPTLHTNNARSRTHTLLPRPLCAQLFVVQPVYVPLYMDGSSSRNLSSCSSVHLPPPASFIMLSGGSLTLLLPISNLNPPSL</sequence>
<comment type="caution">
    <text evidence="1">The sequence shown here is derived from an EMBL/GenBank/DDBJ whole genome shotgun (WGS) entry which is preliminary data.</text>
</comment>
<name>A0A5B7IJ32_PORTR</name>
<evidence type="ECO:0000313" key="1">
    <source>
        <dbReference type="EMBL" id="MPC85461.1"/>
    </source>
</evidence>
<reference evidence="1 2" key="1">
    <citation type="submission" date="2019-05" db="EMBL/GenBank/DDBJ databases">
        <title>Another draft genome of Portunus trituberculatus and its Hox gene families provides insights of decapod evolution.</title>
        <authorList>
            <person name="Jeong J.-H."/>
            <person name="Song I."/>
            <person name="Kim S."/>
            <person name="Choi T."/>
            <person name="Kim D."/>
            <person name="Ryu S."/>
            <person name="Kim W."/>
        </authorList>
    </citation>
    <scope>NUCLEOTIDE SEQUENCE [LARGE SCALE GENOMIC DNA]</scope>
    <source>
        <tissue evidence="1">Muscle</tissue>
    </source>
</reference>
<keyword evidence="2" id="KW-1185">Reference proteome</keyword>